<evidence type="ECO:0000313" key="4">
    <source>
        <dbReference type="Proteomes" id="UP000283805"/>
    </source>
</evidence>
<sequence length="340" mass="37184">MNAVYLALGIVLLAVAVVDLLWTTLWVEGGAGPLTSRLMARAWRALRRIGAQNSRLLSLSGPLLFVITLALWIALLWVGWTLVFAGAETVLVDTLGRGTISWSDRLYFTGYTIFTLGIGDFAPKAGRWQLVTILATGSGLLFVTLIVTYTLSVLDAVTQKRAFASSVSGFGTHGEEIVRTSWTDGEFRGLELPLHSVVTQLAVLTENHKAYPILHYFHSGQPDQAPTKSIAIFDDALTLYRFGVPQRARPSALVVTNARSSVENYLETLREGFVVPADRSPPPPALPAIREAGIPTVSDEAFESALDELETRRRLLYGLVESDAREWPSSESDDPLDADE</sequence>
<evidence type="ECO:0000313" key="3">
    <source>
        <dbReference type="EMBL" id="RKD89017.1"/>
    </source>
</evidence>
<name>A0A3R7D7P3_9EURY</name>
<reference evidence="3 4" key="1">
    <citation type="submission" date="2018-09" db="EMBL/GenBank/DDBJ databases">
        <title>Genomic Encyclopedia of Archaeal and Bacterial Type Strains, Phase II (KMG-II): from individual species to whole genera.</title>
        <authorList>
            <person name="Goeker M."/>
        </authorList>
    </citation>
    <scope>NUCLEOTIDE SEQUENCE [LARGE SCALE GENOMIC DNA]</scope>
    <source>
        <strain evidence="3 4">DSM 13151</strain>
    </source>
</reference>
<dbReference type="Gene3D" id="1.10.287.70">
    <property type="match status" value="1"/>
</dbReference>
<dbReference type="SUPFAM" id="SSF81324">
    <property type="entry name" value="Voltage-gated potassium channels"/>
    <property type="match status" value="1"/>
</dbReference>
<feature type="transmembrane region" description="Helical" evidence="1">
    <location>
        <begin position="130"/>
        <end position="151"/>
    </location>
</feature>
<dbReference type="OrthoDB" id="263876at2157"/>
<feature type="transmembrane region" description="Helical" evidence="1">
    <location>
        <begin position="63"/>
        <end position="86"/>
    </location>
</feature>
<protein>
    <submittedName>
        <fullName evidence="3">Ion channel</fullName>
    </submittedName>
</protein>
<organism evidence="3 4">
    <name type="scientific">Halopiger aswanensis</name>
    <dbReference type="NCBI Taxonomy" id="148449"/>
    <lineage>
        <taxon>Archaea</taxon>
        <taxon>Methanobacteriati</taxon>
        <taxon>Methanobacteriota</taxon>
        <taxon>Stenosarchaea group</taxon>
        <taxon>Halobacteria</taxon>
        <taxon>Halobacteriales</taxon>
        <taxon>Natrialbaceae</taxon>
        <taxon>Halopiger</taxon>
    </lineage>
</organism>
<dbReference type="InterPro" id="IPR013099">
    <property type="entry name" value="K_chnl_dom"/>
</dbReference>
<dbReference type="Proteomes" id="UP000283805">
    <property type="component" value="Unassembled WGS sequence"/>
</dbReference>
<keyword evidence="1" id="KW-0812">Transmembrane</keyword>
<evidence type="ECO:0000259" key="2">
    <source>
        <dbReference type="Pfam" id="PF07885"/>
    </source>
</evidence>
<comment type="caution">
    <text evidence="3">The sequence shown here is derived from an EMBL/GenBank/DDBJ whole genome shotgun (WGS) entry which is preliminary data.</text>
</comment>
<proteinExistence type="predicted"/>
<accession>A0A3R7D7P3</accession>
<feature type="domain" description="Potassium channel" evidence="2">
    <location>
        <begin position="82"/>
        <end position="154"/>
    </location>
</feature>
<evidence type="ECO:0000256" key="1">
    <source>
        <dbReference type="SAM" id="Phobius"/>
    </source>
</evidence>
<gene>
    <name evidence="3" type="ORF">ATJ93_3838</name>
</gene>
<dbReference type="AlphaFoldDB" id="A0A3R7D7P3"/>
<feature type="transmembrane region" description="Helical" evidence="1">
    <location>
        <begin position="106"/>
        <end position="123"/>
    </location>
</feature>
<keyword evidence="1" id="KW-1133">Transmembrane helix</keyword>
<dbReference type="Pfam" id="PF07885">
    <property type="entry name" value="Ion_trans_2"/>
    <property type="match status" value="1"/>
</dbReference>
<keyword evidence="4" id="KW-1185">Reference proteome</keyword>
<dbReference type="RefSeq" id="WP_120246179.1">
    <property type="nucleotide sequence ID" value="NZ_RAPO01000004.1"/>
</dbReference>
<feature type="transmembrane region" description="Helical" evidence="1">
    <location>
        <begin position="6"/>
        <end position="27"/>
    </location>
</feature>
<keyword evidence="1" id="KW-0472">Membrane</keyword>
<dbReference type="EMBL" id="RAPO01000004">
    <property type="protein sequence ID" value="RKD89017.1"/>
    <property type="molecule type" value="Genomic_DNA"/>
</dbReference>